<evidence type="ECO:0000313" key="2">
    <source>
        <dbReference type="EMBL" id="MBE3636769.1"/>
    </source>
</evidence>
<dbReference type="PANTHER" id="PTHR40112:SF1">
    <property type="entry name" value="H2HPP ISOMERASE"/>
    <property type="match status" value="1"/>
</dbReference>
<dbReference type="AlphaFoldDB" id="A0A8J6YV72"/>
<organism evidence="2 3">
    <name type="scientific">Mangrovicoccus algicola</name>
    <dbReference type="NCBI Taxonomy" id="2771008"/>
    <lineage>
        <taxon>Bacteria</taxon>
        <taxon>Pseudomonadati</taxon>
        <taxon>Pseudomonadota</taxon>
        <taxon>Alphaproteobacteria</taxon>
        <taxon>Rhodobacterales</taxon>
        <taxon>Paracoccaceae</taxon>
        <taxon>Mangrovicoccus</taxon>
    </lineage>
</organism>
<dbReference type="InterPro" id="IPR011051">
    <property type="entry name" value="RmlC_Cupin_sf"/>
</dbReference>
<comment type="caution">
    <text evidence="2">The sequence shown here is derived from an EMBL/GenBank/DDBJ whole genome shotgun (WGS) entry which is preliminary data.</text>
</comment>
<dbReference type="Pfam" id="PF07883">
    <property type="entry name" value="Cupin_2"/>
    <property type="match status" value="1"/>
</dbReference>
<reference evidence="2" key="1">
    <citation type="submission" date="2020-09" db="EMBL/GenBank/DDBJ databases">
        <title>A novel bacterium of genus Mangrovicoccus, isolated from South China Sea.</title>
        <authorList>
            <person name="Huang H."/>
            <person name="Mo K."/>
            <person name="Hu Y."/>
        </authorList>
    </citation>
    <scope>NUCLEOTIDE SEQUENCE</scope>
    <source>
        <strain evidence="2">HB182678</strain>
    </source>
</reference>
<feature type="domain" description="Cupin type-2" evidence="1">
    <location>
        <begin position="71"/>
        <end position="129"/>
    </location>
</feature>
<protein>
    <submittedName>
        <fullName evidence="2">Cupin domain-containing protein</fullName>
    </submittedName>
</protein>
<gene>
    <name evidence="2" type="ORF">ICN82_00965</name>
</gene>
<dbReference type="Proteomes" id="UP000609121">
    <property type="component" value="Unassembled WGS sequence"/>
</dbReference>
<dbReference type="CDD" id="cd02238">
    <property type="entry name" value="cupin_KdgF"/>
    <property type="match status" value="1"/>
</dbReference>
<dbReference type="EMBL" id="JACVXA010000003">
    <property type="protein sequence ID" value="MBE3636769.1"/>
    <property type="molecule type" value="Genomic_DNA"/>
</dbReference>
<dbReference type="Gene3D" id="2.60.120.10">
    <property type="entry name" value="Jelly Rolls"/>
    <property type="match status" value="1"/>
</dbReference>
<keyword evidence="3" id="KW-1185">Reference proteome</keyword>
<dbReference type="SUPFAM" id="SSF51182">
    <property type="entry name" value="RmlC-like cupins"/>
    <property type="match status" value="1"/>
</dbReference>
<dbReference type="PANTHER" id="PTHR40112">
    <property type="entry name" value="H2HPP ISOMERASE"/>
    <property type="match status" value="1"/>
</dbReference>
<name>A0A8J6YV72_9RHOB</name>
<evidence type="ECO:0000313" key="3">
    <source>
        <dbReference type="Proteomes" id="UP000609121"/>
    </source>
</evidence>
<proteinExistence type="predicted"/>
<dbReference type="InterPro" id="IPR013096">
    <property type="entry name" value="Cupin_2"/>
</dbReference>
<accession>A0A8J6YV72</accession>
<sequence length="146" mass="15958">MAPCGPAPQATGDSLSGIAPARGAGLIRQRSGRRQVDIRNFFYGKDHELEDLGGGIRRRMAAFNDNAMCVEVHFDTGAVAALHSHPHEQISYVVSGVFEFEIGGEKKIVRAGDTTYKQPGIEHGATCLEEGMLLDFFTPHREDFVK</sequence>
<evidence type="ECO:0000259" key="1">
    <source>
        <dbReference type="Pfam" id="PF07883"/>
    </source>
</evidence>
<dbReference type="InterPro" id="IPR052535">
    <property type="entry name" value="Bacilysin_H2HPP_isomerase"/>
</dbReference>
<dbReference type="InterPro" id="IPR014710">
    <property type="entry name" value="RmlC-like_jellyroll"/>
</dbReference>